<sequence>MHWVPKGDSHIRNIYDILLSRLDATKLMYHMATFDEESKNNVSNIDLYNNIASEAMPDSVATWDSIVPLSDLYIKEYQRKPRNTPETMQ</sequence>
<organism evidence="1 2">
    <name type="scientific">Halocaridina rubra</name>
    <name type="common">Hawaiian red shrimp</name>
    <dbReference type="NCBI Taxonomy" id="373956"/>
    <lineage>
        <taxon>Eukaryota</taxon>
        <taxon>Metazoa</taxon>
        <taxon>Ecdysozoa</taxon>
        <taxon>Arthropoda</taxon>
        <taxon>Crustacea</taxon>
        <taxon>Multicrustacea</taxon>
        <taxon>Malacostraca</taxon>
        <taxon>Eumalacostraca</taxon>
        <taxon>Eucarida</taxon>
        <taxon>Decapoda</taxon>
        <taxon>Pleocyemata</taxon>
        <taxon>Caridea</taxon>
        <taxon>Atyoidea</taxon>
        <taxon>Atyidae</taxon>
        <taxon>Halocaridina</taxon>
    </lineage>
</organism>
<gene>
    <name evidence="1" type="ORF">SK128_007203</name>
</gene>
<proteinExistence type="predicted"/>
<protein>
    <submittedName>
        <fullName evidence="1">Uncharacterized protein</fullName>
    </submittedName>
</protein>
<evidence type="ECO:0000313" key="1">
    <source>
        <dbReference type="EMBL" id="KAK7077913.1"/>
    </source>
</evidence>
<comment type="caution">
    <text evidence="1">The sequence shown here is derived from an EMBL/GenBank/DDBJ whole genome shotgun (WGS) entry which is preliminary data.</text>
</comment>
<dbReference type="AlphaFoldDB" id="A0AAN8XB45"/>
<evidence type="ECO:0000313" key="2">
    <source>
        <dbReference type="Proteomes" id="UP001381693"/>
    </source>
</evidence>
<dbReference type="Proteomes" id="UP001381693">
    <property type="component" value="Unassembled WGS sequence"/>
</dbReference>
<keyword evidence="2" id="KW-1185">Reference proteome</keyword>
<accession>A0AAN8XB45</accession>
<dbReference type="EMBL" id="JAXCGZ010008146">
    <property type="protein sequence ID" value="KAK7077913.1"/>
    <property type="molecule type" value="Genomic_DNA"/>
</dbReference>
<reference evidence="1 2" key="1">
    <citation type="submission" date="2023-11" db="EMBL/GenBank/DDBJ databases">
        <title>Halocaridina rubra genome assembly.</title>
        <authorList>
            <person name="Smith C."/>
        </authorList>
    </citation>
    <scope>NUCLEOTIDE SEQUENCE [LARGE SCALE GENOMIC DNA]</scope>
    <source>
        <strain evidence="1">EP-1</strain>
        <tissue evidence="1">Whole</tissue>
    </source>
</reference>
<name>A0AAN8XB45_HALRR</name>